<gene>
    <name evidence="3" type="ORF">FBEOM_3561</name>
</gene>
<dbReference type="Pfam" id="PF00722">
    <property type="entry name" value="Glyco_hydro_16"/>
    <property type="match status" value="1"/>
</dbReference>
<protein>
    <submittedName>
        <fullName evidence="3">Glycoside hydrolase family 16</fullName>
    </submittedName>
</protein>
<keyword evidence="1" id="KW-0732">Signal</keyword>
<dbReference type="InterPro" id="IPR000757">
    <property type="entry name" value="Beta-glucanase-like"/>
</dbReference>
<dbReference type="SUPFAM" id="SSF49899">
    <property type="entry name" value="Concanavalin A-like lectins/glucanases"/>
    <property type="match status" value="1"/>
</dbReference>
<organism evidence="3 4">
    <name type="scientific">Fusarium beomiforme</name>
    <dbReference type="NCBI Taxonomy" id="44412"/>
    <lineage>
        <taxon>Eukaryota</taxon>
        <taxon>Fungi</taxon>
        <taxon>Dikarya</taxon>
        <taxon>Ascomycota</taxon>
        <taxon>Pezizomycotina</taxon>
        <taxon>Sordariomycetes</taxon>
        <taxon>Hypocreomycetidae</taxon>
        <taxon>Hypocreales</taxon>
        <taxon>Nectriaceae</taxon>
        <taxon>Fusarium</taxon>
        <taxon>Fusarium burgessii species complex</taxon>
    </lineage>
</organism>
<keyword evidence="3" id="KW-0378">Hydrolase</keyword>
<dbReference type="Proteomes" id="UP000730481">
    <property type="component" value="Unassembled WGS sequence"/>
</dbReference>
<dbReference type="AlphaFoldDB" id="A0A9P5E0S9"/>
<feature type="signal peptide" evidence="1">
    <location>
        <begin position="1"/>
        <end position="19"/>
    </location>
</feature>
<dbReference type="OrthoDB" id="25131at2759"/>
<dbReference type="GO" id="GO:0005975">
    <property type="term" value="P:carbohydrate metabolic process"/>
    <property type="evidence" value="ECO:0007669"/>
    <property type="project" value="InterPro"/>
</dbReference>
<dbReference type="GO" id="GO:0004553">
    <property type="term" value="F:hydrolase activity, hydrolyzing O-glycosyl compounds"/>
    <property type="evidence" value="ECO:0007669"/>
    <property type="project" value="InterPro"/>
</dbReference>
<dbReference type="EMBL" id="PVQB02000137">
    <property type="protein sequence ID" value="KAF4342475.1"/>
    <property type="molecule type" value="Genomic_DNA"/>
</dbReference>
<evidence type="ECO:0000256" key="1">
    <source>
        <dbReference type="SAM" id="SignalP"/>
    </source>
</evidence>
<comment type="caution">
    <text evidence="3">The sequence shown here is derived from an EMBL/GenBank/DDBJ whole genome shotgun (WGS) entry which is preliminary data.</text>
</comment>
<name>A0A9P5E0S9_9HYPO</name>
<evidence type="ECO:0000313" key="3">
    <source>
        <dbReference type="EMBL" id="KAF4342475.1"/>
    </source>
</evidence>
<dbReference type="PANTHER" id="PTHR38121:SF2">
    <property type="entry name" value="ACYLTRANSFERASE 3 DOMAIN-CONTAINING PROTEIN"/>
    <property type="match status" value="1"/>
</dbReference>
<keyword evidence="4" id="KW-1185">Reference proteome</keyword>
<proteinExistence type="predicted"/>
<dbReference type="InterPro" id="IPR013320">
    <property type="entry name" value="ConA-like_dom_sf"/>
</dbReference>
<evidence type="ECO:0000259" key="2">
    <source>
        <dbReference type="PROSITE" id="PS51762"/>
    </source>
</evidence>
<accession>A0A9P5E0S9</accession>
<dbReference type="PROSITE" id="PS51762">
    <property type="entry name" value="GH16_2"/>
    <property type="match status" value="1"/>
</dbReference>
<reference evidence="3" key="1">
    <citation type="journal article" date="2017" name="Mycologia">
        <title>Fusarium algeriense, sp. nov., a novel toxigenic crown rot pathogen of durum wheat from Algeria is nested in the Fusarium burgessii species complex.</title>
        <authorList>
            <person name="Laraba I."/>
            <person name="Keddad A."/>
            <person name="Boureghda H."/>
            <person name="Abdallah N."/>
            <person name="Vaughan M.M."/>
            <person name="Proctor R.H."/>
            <person name="Busman M."/>
            <person name="O'Donnell K."/>
        </authorList>
    </citation>
    <scope>NUCLEOTIDE SEQUENCE</scope>
    <source>
        <strain evidence="3">NRRL 25174</strain>
    </source>
</reference>
<feature type="domain" description="GH16" evidence="2">
    <location>
        <begin position="53"/>
        <end position="279"/>
    </location>
</feature>
<sequence>MHLTSYISVAFAVLGLAAASPKGCTTKRSPEPKLENGHYIVNRAAKFANKKVWTFTGNSLPDGLYASDYPVGKTHVFTPSGVKVRNGYLELTVPGGQKSKPYKAAEVATEIENIKYASVRTTAILSEPAGVCNGEPTQLDSIDKILTETGMFFYQSDTQETDIEWLSDPKSESNYGGVRHLWFTNQDTNGDGEPSHKDVLPPSNPTTTEHEYRIDWTKGLTEFYVDGVKQWSTKKDVPSVPGPWIWNNWSNGDKGWSAGPPKKNAVFKIKKIEMYYNTA</sequence>
<reference evidence="3" key="2">
    <citation type="submission" date="2020-02" db="EMBL/GenBank/DDBJ databases">
        <title>Identification and distribution of gene clusters putatively required for synthesis of sphingolipid metabolism inhibitors in phylogenetically diverse species of the filamentous fungus Fusarium.</title>
        <authorList>
            <person name="Kim H.-S."/>
            <person name="Busman M."/>
            <person name="Brown D.W."/>
            <person name="Divon H."/>
            <person name="Uhlig S."/>
            <person name="Proctor R.H."/>
        </authorList>
    </citation>
    <scope>NUCLEOTIDE SEQUENCE</scope>
    <source>
        <strain evidence="3">NRRL 25174</strain>
    </source>
</reference>
<dbReference type="CDD" id="cd00413">
    <property type="entry name" value="Glyco_hydrolase_16"/>
    <property type="match status" value="1"/>
</dbReference>
<evidence type="ECO:0000313" key="4">
    <source>
        <dbReference type="Proteomes" id="UP000730481"/>
    </source>
</evidence>
<dbReference type="PANTHER" id="PTHR38121">
    <property type="entry name" value="GH16 DOMAIN-CONTAINING PROTEIN"/>
    <property type="match status" value="1"/>
</dbReference>
<dbReference type="Gene3D" id="2.60.120.200">
    <property type="match status" value="1"/>
</dbReference>
<feature type="chain" id="PRO_5040366245" evidence="1">
    <location>
        <begin position="20"/>
        <end position="279"/>
    </location>
</feature>